<dbReference type="InterPro" id="IPR002569">
    <property type="entry name" value="Met_Sox_Rdtase_MsrA_dom"/>
</dbReference>
<gene>
    <name evidence="8" type="ORF">ACHAW5_000963</name>
</gene>
<feature type="chain" id="PRO_5044870252" description="peptide-methionine (S)-S-oxide reductase" evidence="6">
    <location>
        <begin position="18"/>
        <end position="418"/>
    </location>
</feature>
<dbReference type="Gene3D" id="3.10.50.40">
    <property type="match status" value="1"/>
</dbReference>
<dbReference type="Gene3D" id="3.30.1060.10">
    <property type="entry name" value="Peptide methionine sulphoxide reductase MsrA"/>
    <property type="match status" value="1"/>
</dbReference>
<proteinExistence type="inferred from homology"/>
<dbReference type="AlphaFoldDB" id="A0ABD3PIA9"/>
<reference evidence="8 9" key="1">
    <citation type="submission" date="2024-10" db="EMBL/GenBank/DDBJ databases">
        <title>Updated reference genomes for cyclostephanoid diatoms.</title>
        <authorList>
            <person name="Roberts W.R."/>
            <person name="Alverson A.J."/>
        </authorList>
    </citation>
    <scope>NUCLEOTIDE SEQUENCE [LARGE SCALE GENOMIC DNA]</scope>
    <source>
        <strain evidence="8 9">AJA276-08</strain>
    </source>
</reference>
<evidence type="ECO:0000313" key="9">
    <source>
        <dbReference type="Proteomes" id="UP001530315"/>
    </source>
</evidence>
<evidence type="ECO:0000256" key="6">
    <source>
        <dbReference type="SAM" id="SignalP"/>
    </source>
</evidence>
<evidence type="ECO:0000256" key="3">
    <source>
        <dbReference type="ARBA" id="ARBA00023002"/>
    </source>
</evidence>
<evidence type="ECO:0000256" key="4">
    <source>
        <dbReference type="ARBA" id="ARBA00030643"/>
    </source>
</evidence>
<evidence type="ECO:0000313" key="8">
    <source>
        <dbReference type="EMBL" id="KAL3787835.1"/>
    </source>
</evidence>
<feature type="compositionally biased region" description="Low complexity" evidence="5">
    <location>
        <begin position="69"/>
        <end position="80"/>
    </location>
</feature>
<dbReference type="SUPFAM" id="SSF54534">
    <property type="entry name" value="FKBP-like"/>
    <property type="match status" value="1"/>
</dbReference>
<dbReference type="Proteomes" id="UP001530315">
    <property type="component" value="Unassembled WGS sequence"/>
</dbReference>
<dbReference type="SUPFAM" id="SSF55068">
    <property type="entry name" value="Peptide methionine sulfoxide reductase"/>
    <property type="match status" value="1"/>
</dbReference>
<accession>A0ABD3PIA9</accession>
<dbReference type="GO" id="GO:0008113">
    <property type="term" value="F:peptide-methionine (S)-S-oxide reductase activity"/>
    <property type="evidence" value="ECO:0007669"/>
    <property type="project" value="UniProtKB-EC"/>
</dbReference>
<protein>
    <recommendedName>
        <fullName evidence="2">peptide-methionine (S)-S-oxide reductase</fullName>
        <ecNumber evidence="2">1.8.4.11</ecNumber>
    </recommendedName>
    <alternativeName>
        <fullName evidence="4">Peptide-methionine (S)-S-oxide reductase</fullName>
    </alternativeName>
</protein>
<evidence type="ECO:0000259" key="7">
    <source>
        <dbReference type="Pfam" id="PF01625"/>
    </source>
</evidence>
<feature type="domain" description="Peptide methionine sulphoxide reductase MsrA" evidence="7">
    <location>
        <begin position="257"/>
        <end position="402"/>
    </location>
</feature>
<dbReference type="InterPro" id="IPR036509">
    <property type="entry name" value="Met_Sox_Rdtase_MsrA_sf"/>
</dbReference>
<feature type="region of interest" description="Disordered" evidence="5">
    <location>
        <begin position="55"/>
        <end position="84"/>
    </location>
</feature>
<keyword evidence="9" id="KW-1185">Reference proteome</keyword>
<dbReference type="PANTHER" id="PTHR43774:SF1">
    <property type="entry name" value="PEPTIDE METHIONINE SULFOXIDE REDUCTASE MSRA 2"/>
    <property type="match status" value="1"/>
</dbReference>
<sequence>MLLQATTALLYVHHFLAASAWSASTFGILAARSAVPTRYGGGLLLASIGTASADGECRPTTIPEGTTAGSPPSSSGSSLGRRPKSGDVVTFTLRRFRPVGSSGDDDGGGGGEDWPIVPFDTDGTRQLVLDGGNYLPGLHGLLSTMRPGETIEGAIVDAGYGARDPDLVYRISDSELGKSVDTSRVSVGTVLGMGNGVECRVTATDGETWTLDANPRYAGYAYEVDLTLDMVEEGPTNWEYYKEGDATAKNGGRYTVATFALGCFWGGELAYQRMPGVISTHVGYTQGHKIDPTYEEVCSGTTGHAEAIRIVYDEDVASYESLVRLGLDRLGEDVYRSNRVGNDRGTQYRHGIYYHDDHQRRVAEKLLNELAASGGREVMTELKEARTFYMAEEYHQQYLLKGGQSARKGSRETIRCYG</sequence>
<feature type="region of interest" description="Disordered" evidence="5">
    <location>
        <begin position="97"/>
        <end position="117"/>
    </location>
</feature>
<keyword evidence="3" id="KW-0560">Oxidoreductase</keyword>
<dbReference type="NCBIfam" id="TIGR00401">
    <property type="entry name" value="msrA"/>
    <property type="match status" value="1"/>
</dbReference>
<dbReference type="InterPro" id="IPR046357">
    <property type="entry name" value="PPIase_dom_sf"/>
</dbReference>
<name>A0ABD3PIA9_9STRA</name>
<evidence type="ECO:0000256" key="1">
    <source>
        <dbReference type="ARBA" id="ARBA00005591"/>
    </source>
</evidence>
<comment type="similarity">
    <text evidence="1">Belongs to the MsrA Met sulfoxide reductase family.</text>
</comment>
<dbReference type="HAMAP" id="MF_01401">
    <property type="entry name" value="MsrA"/>
    <property type="match status" value="1"/>
</dbReference>
<dbReference type="PANTHER" id="PTHR43774">
    <property type="entry name" value="PEPTIDE METHIONINE SULFOXIDE REDUCTASE"/>
    <property type="match status" value="1"/>
</dbReference>
<keyword evidence="6" id="KW-0732">Signal</keyword>
<dbReference type="EC" id="1.8.4.11" evidence="2"/>
<feature type="signal peptide" evidence="6">
    <location>
        <begin position="1"/>
        <end position="17"/>
    </location>
</feature>
<dbReference type="Pfam" id="PF01625">
    <property type="entry name" value="PMSR"/>
    <property type="match status" value="1"/>
</dbReference>
<comment type="caution">
    <text evidence="8">The sequence shown here is derived from an EMBL/GenBank/DDBJ whole genome shotgun (WGS) entry which is preliminary data.</text>
</comment>
<organism evidence="8 9">
    <name type="scientific">Stephanodiscus triporus</name>
    <dbReference type="NCBI Taxonomy" id="2934178"/>
    <lineage>
        <taxon>Eukaryota</taxon>
        <taxon>Sar</taxon>
        <taxon>Stramenopiles</taxon>
        <taxon>Ochrophyta</taxon>
        <taxon>Bacillariophyta</taxon>
        <taxon>Coscinodiscophyceae</taxon>
        <taxon>Thalassiosirophycidae</taxon>
        <taxon>Stephanodiscales</taxon>
        <taxon>Stephanodiscaceae</taxon>
        <taxon>Stephanodiscus</taxon>
    </lineage>
</organism>
<evidence type="ECO:0000256" key="2">
    <source>
        <dbReference type="ARBA" id="ARBA00012502"/>
    </source>
</evidence>
<dbReference type="EMBL" id="JALLAZ020000757">
    <property type="protein sequence ID" value="KAL3787835.1"/>
    <property type="molecule type" value="Genomic_DNA"/>
</dbReference>
<evidence type="ECO:0000256" key="5">
    <source>
        <dbReference type="SAM" id="MobiDB-lite"/>
    </source>
</evidence>